<evidence type="ECO:0000313" key="5">
    <source>
        <dbReference type="Proteomes" id="UP000772591"/>
    </source>
</evidence>
<dbReference type="PROSITE" id="PS50075">
    <property type="entry name" value="CARRIER"/>
    <property type="match status" value="1"/>
</dbReference>
<accession>A0ABS3AEB9</accession>
<dbReference type="RefSeq" id="WP_205892284.1">
    <property type="nucleotide sequence ID" value="NZ_JADEVO010000008.1"/>
</dbReference>
<keyword evidence="5" id="KW-1185">Reference proteome</keyword>
<feature type="domain" description="Carrier" evidence="3">
    <location>
        <begin position="6"/>
        <end position="84"/>
    </location>
</feature>
<proteinExistence type="predicted"/>
<evidence type="ECO:0000256" key="1">
    <source>
        <dbReference type="ARBA" id="ARBA00022450"/>
    </source>
</evidence>
<dbReference type="InterPro" id="IPR036736">
    <property type="entry name" value="ACP-like_sf"/>
</dbReference>
<reference evidence="4 5" key="1">
    <citation type="journal article" date="2021" name="Int. J. Syst. Evol. Microbiol.">
        <title>Pseudomonas piscium sp. nov., Pseudomonas pisciculturae sp. nov., Pseudomonas mucoides sp. nov. and Pseudomonas neuropathica sp. nov. isolated from rainbow trout.</title>
        <authorList>
            <person name="Duman M."/>
            <person name="Mulet M."/>
            <person name="Altun S."/>
            <person name="Saticioglu I.B."/>
            <person name="Gomila M."/>
            <person name="Lalucat J."/>
            <person name="Garcia-Valdes E."/>
        </authorList>
    </citation>
    <scope>NUCLEOTIDE SEQUENCE [LARGE SCALE GENOMIC DNA]</scope>
    <source>
        <strain evidence="4 5">LMG 28632</strain>
    </source>
</reference>
<dbReference type="PANTHER" id="PTHR20863">
    <property type="entry name" value="ACYL CARRIER PROTEIN"/>
    <property type="match status" value="1"/>
</dbReference>
<dbReference type="PANTHER" id="PTHR20863:SF76">
    <property type="entry name" value="CARRIER DOMAIN-CONTAINING PROTEIN"/>
    <property type="match status" value="1"/>
</dbReference>
<evidence type="ECO:0000313" key="4">
    <source>
        <dbReference type="EMBL" id="MBN3965208.1"/>
    </source>
</evidence>
<dbReference type="SUPFAM" id="SSF47336">
    <property type="entry name" value="ACP-like"/>
    <property type="match status" value="1"/>
</dbReference>
<dbReference type="Gene3D" id="1.10.1200.10">
    <property type="entry name" value="ACP-like"/>
    <property type="match status" value="1"/>
</dbReference>
<evidence type="ECO:0000256" key="2">
    <source>
        <dbReference type="ARBA" id="ARBA00022553"/>
    </source>
</evidence>
<evidence type="ECO:0000259" key="3">
    <source>
        <dbReference type="PROSITE" id="PS50075"/>
    </source>
</evidence>
<keyword evidence="2" id="KW-0597">Phosphoprotein</keyword>
<dbReference type="EMBL" id="JADEVO010000008">
    <property type="protein sequence ID" value="MBN3965208.1"/>
    <property type="molecule type" value="Genomic_DNA"/>
</dbReference>
<protein>
    <submittedName>
        <fullName evidence="4">Acyl carrier protein</fullName>
    </submittedName>
</protein>
<dbReference type="InterPro" id="IPR009081">
    <property type="entry name" value="PP-bd_ACP"/>
</dbReference>
<comment type="caution">
    <text evidence="4">The sequence shown here is derived from an EMBL/GenBank/DDBJ whole genome shotgun (WGS) entry which is preliminary data.</text>
</comment>
<sequence>MREANLGQLEHDKIVSEIICRTLLVDIAALQPSHHLVEDLGADSLNLLEIVLDINEAFAIELPPEGVAKVRRVEDLFRLVLQTFNVSGV</sequence>
<organism evidence="4 5">
    <name type="scientific">Pseudomonas gregormendelii</name>
    <dbReference type="NCBI Taxonomy" id="1628277"/>
    <lineage>
        <taxon>Bacteria</taxon>
        <taxon>Pseudomonadati</taxon>
        <taxon>Pseudomonadota</taxon>
        <taxon>Gammaproteobacteria</taxon>
        <taxon>Pseudomonadales</taxon>
        <taxon>Pseudomonadaceae</taxon>
        <taxon>Pseudomonas</taxon>
    </lineage>
</organism>
<gene>
    <name evidence="4" type="ORF">IMW75_07935</name>
</gene>
<name>A0ABS3AEB9_9PSED</name>
<dbReference type="Pfam" id="PF00550">
    <property type="entry name" value="PP-binding"/>
    <property type="match status" value="1"/>
</dbReference>
<dbReference type="InterPro" id="IPR003231">
    <property type="entry name" value="ACP"/>
</dbReference>
<dbReference type="Proteomes" id="UP000772591">
    <property type="component" value="Unassembled WGS sequence"/>
</dbReference>
<keyword evidence="1" id="KW-0596">Phosphopantetheine</keyword>